<dbReference type="EMBL" id="LUGO01000024">
    <property type="protein sequence ID" value="OXS41827.1"/>
    <property type="molecule type" value="Genomic_DNA"/>
</dbReference>
<name>A0A231QL13_9LACO</name>
<proteinExistence type="predicted"/>
<accession>A0A231QL13</accession>
<dbReference type="AlphaFoldDB" id="A0A231QL13"/>
<dbReference type="Proteomes" id="UP000215261">
    <property type="component" value="Unassembled WGS sequence"/>
</dbReference>
<keyword evidence="1" id="KW-0175">Coiled coil</keyword>
<sequence>MSDLQNKIKLTLGMLNDLKQDKPITEENLQVLKKQSSNGNKIKFDPDSSPEAWDYFKVFNDKIKNLNLKNKRLIWENEIINIDGKSETIDIAGDCSFNFNNNKMGSFEGIKLEDFQKRKLEVCQKMHHNLLNFDLMPVTGGMNNLKGNLKYGQENKILVHDLGRKPDNAHDRLDTFVTFIDYSLKKRNELKQNIPCIKEIGEFFSNSIFTTSLKGENFGVFYDFMDNYENVYTYCKEFYNIDSRSFIDRLVESGKKPIEDAKSLNDYMDLAIDYWILKGKTFLKKKQSACGHIPTNG</sequence>
<organism evidence="2 3">
    <name type="scientific">Ligilactobacillus agilis</name>
    <dbReference type="NCBI Taxonomy" id="1601"/>
    <lineage>
        <taxon>Bacteria</taxon>
        <taxon>Bacillati</taxon>
        <taxon>Bacillota</taxon>
        <taxon>Bacilli</taxon>
        <taxon>Lactobacillales</taxon>
        <taxon>Lactobacillaceae</taxon>
        <taxon>Ligilactobacillus</taxon>
    </lineage>
</organism>
<gene>
    <name evidence="2" type="ORF">AYP69_01720</name>
</gene>
<evidence type="ECO:0000313" key="2">
    <source>
        <dbReference type="EMBL" id="OXS41827.1"/>
    </source>
</evidence>
<evidence type="ECO:0000313" key="3">
    <source>
        <dbReference type="Proteomes" id="UP000215261"/>
    </source>
</evidence>
<evidence type="ECO:0000256" key="1">
    <source>
        <dbReference type="SAM" id="Coils"/>
    </source>
</evidence>
<comment type="caution">
    <text evidence="2">The sequence shown here is derived from an EMBL/GenBank/DDBJ whole genome shotgun (WGS) entry which is preliminary data.</text>
</comment>
<reference evidence="2 3" key="1">
    <citation type="submission" date="2016-03" db="EMBL/GenBank/DDBJ databases">
        <title>Sequencing of Lactobacillus Species from Commercial Turkeys.</title>
        <authorList>
            <person name="Johnson T.J."/>
            <person name="Youmans B.P."/>
            <person name="Case K.A."/>
        </authorList>
    </citation>
    <scope>NUCLEOTIDE SEQUENCE [LARGE SCALE GENOMIC DNA]</scope>
    <source>
        <strain evidence="2 3">UMNLA1</strain>
    </source>
</reference>
<feature type="coiled-coil region" evidence="1">
    <location>
        <begin position="1"/>
        <end position="35"/>
    </location>
</feature>
<protein>
    <submittedName>
        <fullName evidence="2">Uncharacterized protein</fullName>
    </submittedName>
</protein>
<dbReference type="RefSeq" id="WP_089144974.1">
    <property type="nucleotide sequence ID" value="NZ_LUGD01000046.1"/>
</dbReference>